<gene>
    <name evidence="2" type="ORF">PBY51_015441</name>
</gene>
<dbReference type="EMBL" id="JAUZQC010000019">
    <property type="protein sequence ID" value="KAK5854366.1"/>
    <property type="molecule type" value="Genomic_DNA"/>
</dbReference>
<evidence type="ECO:0000256" key="1">
    <source>
        <dbReference type="SAM" id="MobiDB-lite"/>
    </source>
</evidence>
<keyword evidence="3" id="KW-1185">Reference proteome</keyword>
<reference evidence="2 3" key="2">
    <citation type="journal article" date="2023" name="Mol. Biol. Evol.">
        <title>Genomics of Secondarily Temperate Adaptation in the Only Non-Antarctic Icefish.</title>
        <authorList>
            <person name="Rivera-Colon A.G."/>
            <person name="Rayamajhi N."/>
            <person name="Minhas B.F."/>
            <person name="Madrigal G."/>
            <person name="Bilyk K.T."/>
            <person name="Yoon V."/>
            <person name="Hune M."/>
            <person name="Gregory S."/>
            <person name="Cheng C.H.C."/>
            <person name="Catchen J.M."/>
        </authorList>
    </citation>
    <scope>NUCLEOTIDE SEQUENCE [LARGE SCALE GENOMIC DNA]</scope>
    <source>
        <strain evidence="2">JMC-PN-2008</strain>
    </source>
</reference>
<proteinExistence type="predicted"/>
<evidence type="ECO:0000313" key="3">
    <source>
        <dbReference type="Proteomes" id="UP001346869"/>
    </source>
</evidence>
<dbReference type="AlphaFoldDB" id="A0AAN8A8V4"/>
<evidence type="ECO:0000313" key="2">
    <source>
        <dbReference type="EMBL" id="KAK5854366.1"/>
    </source>
</evidence>
<name>A0AAN8A8V4_ELEMC</name>
<sequence>MGPEPLERLHVSLIKTTSALDTLPRILEWDKYRESALIIKENQRGGKFTRSRWGAVSKRKTSRERDGVKNSELTTSGGDCSIGGSPGAQEMEWADCVDSCLIVSSAVLKLLIRAQRGD</sequence>
<dbReference type="Proteomes" id="UP001346869">
    <property type="component" value="Unassembled WGS sequence"/>
</dbReference>
<reference evidence="2 3" key="1">
    <citation type="journal article" date="2023" name="Genes (Basel)">
        <title>Chromosome-Level Genome Assembly and Circadian Gene Repertoire of the Patagonia Blennie Eleginops maclovinus-The Closest Ancestral Proxy of Antarctic Cryonotothenioids.</title>
        <authorList>
            <person name="Cheng C.C."/>
            <person name="Rivera-Colon A.G."/>
            <person name="Minhas B.F."/>
            <person name="Wilson L."/>
            <person name="Rayamajhi N."/>
            <person name="Vargas-Chacoff L."/>
            <person name="Catchen J.M."/>
        </authorList>
    </citation>
    <scope>NUCLEOTIDE SEQUENCE [LARGE SCALE GENOMIC DNA]</scope>
    <source>
        <strain evidence="2">JMC-PN-2008</strain>
    </source>
</reference>
<accession>A0AAN8A8V4</accession>
<comment type="caution">
    <text evidence="2">The sequence shown here is derived from an EMBL/GenBank/DDBJ whole genome shotgun (WGS) entry which is preliminary data.</text>
</comment>
<organism evidence="2 3">
    <name type="scientific">Eleginops maclovinus</name>
    <name type="common">Patagonian blennie</name>
    <name type="synonym">Eleginus maclovinus</name>
    <dbReference type="NCBI Taxonomy" id="56733"/>
    <lineage>
        <taxon>Eukaryota</taxon>
        <taxon>Metazoa</taxon>
        <taxon>Chordata</taxon>
        <taxon>Craniata</taxon>
        <taxon>Vertebrata</taxon>
        <taxon>Euteleostomi</taxon>
        <taxon>Actinopterygii</taxon>
        <taxon>Neopterygii</taxon>
        <taxon>Teleostei</taxon>
        <taxon>Neoteleostei</taxon>
        <taxon>Acanthomorphata</taxon>
        <taxon>Eupercaria</taxon>
        <taxon>Perciformes</taxon>
        <taxon>Notothenioidei</taxon>
        <taxon>Eleginopidae</taxon>
        <taxon>Eleginops</taxon>
    </lineage>
</organism>
<feature type="region of interest" description="Disordered" evidence="1">
    <location>
        <begin position="50"/>
        <end position="82"/>
    </location>
</feature>
<protein>
    <submittedName>
        <fullName evidence="2">Uncharacterized protein</fullName>
    </submittedName>
</protein>